<protein>
    <submittedName>
        <fullName evidence="4">Cation_ATPase_N domain-containing protein</fullName>
    </submittedName>
</protein>
<feature type="region of interest" description="Disordered" evidence="1">
    <location>
        <begin position="60"/>
        <end position="79"/>
    </location>
</feature>
<dbReference type="Proteomes" id="UP000095287">
    <property type="component" value="Unplaced"/>
</dbReference>
<evidence type="ECO:0000313" key="4">
    <source>
        <dbReference type="WBParaSite" id="L893_g14916.t2"/>
    </source>
</evidence>
<evidence type="ECO:0000313" key="3">
    <source>
        <dbReference type="Proteomes" id="UP000095287"/>
    </source>
</evidence>
<feature type="region of interest" description="Disordered" evidence="1">
    <location>
        <begin position="174"/>
        <end position="197"/>
    </location>
</feature>
<proteinExistence type="predicted"/>
<evidence type="ECO:0000256" key="1">
    <source>
        <dbReference type="SAM" id="MobiDB-lite"/>
    </source>
</evidence>
<keyword evidence="2" id="KW-1133">Transmembrane helix</keyword>
<dbReference type="AlphaFoldDB" id="A0A1I7YCK3"/>
<keyword evidence="2" id="KW-0472">Membrane</keyword>
<feature type="compositionally biased region" description="Low complexity" evidence="1">
    <location>
        <begin position="289"/>
        <end position="307"/>
    </location>
</feature>
<name>A0A1I7YCK3_9BILA</name>
<accession>A0A1I7YCK3</accession>
<feature type="region of interest" description="Disordered" evidence="1">
    <location>
        <begin position="288"/>
        <end position="307"/>
    </location>
</feature>
<organism evidence="3 4">
    <name type="scientific">Steinernema glaseri</name>
    <dbReference type="NCBI Taxonomy" id="37863"/>
    <lineage>
        <taxon>Eukaryota</taxon>
        <taxon>Metazoa</taxon>
        <taxon>Ecdysozoa</taxon>
        <taxon>Nematoda</taxon>
        <taxon>Chromadorea</taxon>
        <taxon>Rhabditida</taxon>
        <taxon>Tylenchina</taxon>
        <taxon>Panagrolaimomorpha</taxon>
        <taxon>Strongyloidoidea</taxon>
        <taxon>Steinernematidae</taxon>
        <taxon>Steinernema</taxon>
    </lineage>
</organism>
<dbReference type="WBParaSite" id="L893_g14916.t2">
    <property type="protein sequence ID" value="L893_g14916.t2"/>
    <property type="gene ID" value="L893_g14916"/>
</dbReference>
<keyword evidence="2" id="KW-0812">Transmembrane</keyword>
<feature type="transmembrane region" description="Helical" evidence="2">
    <location>
        <begin position="258"/>
        <end position="281"/>
    </location>
</feature>
<evidence type="ECO:0000256" key="2">
    <source>
        <dbReference type="SAM" id="Phobius"/>
    </source>
</evidence>
<reference evidence="4" key="1">
    <citation type="submission" date="2016-11" db="UniProtKB">
        <authorList>
            <consortium name="WormBaseParasite"/>
        </authorList>
    </citation>
    <scope>IDENTIFICATION</scope>
</reference>
<sequence>MHSTRTSPSALSPEIRVFQPDPCMFRRSITGFREPPICLLIPGARRVNHDDKLPRLLADKKPALLGPNPGPGGSASEQSCGVLLGAASRRLPLHHFPLSDVGVASSPSSARLTHLRRALRNIRLFALSKSTPNTRRRRTTLLCFSRTSKAMMTESTEDAVPAVVSGDTVATVAPSQARRHSDPIQPPPAPSSPYAFPPTYEEAMASKALEEGNLSPEALAALRRDFPGRGTRDVPELEAQDAPRERLSNRVFVRQRVFIFRVCLYTFILLLVVAAIVISVIKSTDDIPHTATTASSPTTVSSPPRSK</sequence>
<keyword evidence="3" id="KW-1185">Reference proteome</keyword>